<name>A0A914VQV3_9BILA</name>
<reference evidence="3" key="1">
    <citation type="submission" date="2022-11" db="UniProtKB">
        <authorList>
            <consortium name="WormBaseParasite"/>
        </authorList>
    </citation>
    <scope>IDENTIFICATION</scope>
</reference>
<evidence type="ECO:0000313" key="3">
    <source>
        <dbReference type="WBParaSite" id="PSAMB.scaffold2315size23924.g17325.t1"/>
    </source>
</evidence>
<dbReference type="Proteomes" id="UP000887566">
    <property type="component" value="Unplaced"/>
</dbReference>
<accession>A0A914VQV3</accession>
<feature type="compositionally biased region" description="Polar residues" evidence="1">
    <location>
        <begin position="88"/>
        <end position="97"/>
    </location>
</feature>
<evidence type="ECO:0000313" key="2">
    <source>
        <dbReference type="Proteomes" id="UP000887566"/>
    </source>
</evidence>
<feature type="region of interest" description="Disordered" evidence="1">
    <location>
        <begin position="59"/>
        <end position="110"/>
    </location>
</feature>
<sequence>MQTKHISSEKTKKTKYTLTVCSRIWPPRKTTRPHRPQPLRSWRSAIGIGQRRFLVRMKSARATTKRPPGPRYIPGRPASVDDIDHGSSGASVNSSCGPPTPLGVAAHDSLSTRPFIGRQVPRRSQKRRVQHLLSGGIVEHSL</sequence>
<protein>
    <submittedName>
        <fullName evidence="3">Uncharacterized protein</fullName>
    </submittedName>
</protein>
<dbReference type="AlphaFoldDB" id="A0A914VQV3"/>
<dbReference type="WBParaSite" id="PSAMB.scaffold2315size23924.g17325.t1">
    <property type="protein sequence ID" value="PSAMB.scaffold2315size23924.g17325.t1"/>
    <property type="gene ID" value="PSAMB.scaffold2315size23924.g17325"/>
</dbReference>
<organism evidence="2 3">
    <name type="scientific">Plectus sambesii</name>
    <dbReference type="NCBI Taxonomy" id="2011161"/>
    <lineage>
        <taxon>Eukaryota</taxon>
        <taxon>Metazoa</taxon>
        <taxon>Ecdysozoa</taxon>
        <taxon>Nematoda</taxon>
        <taxon>Chromadorea</taxon>
        <taxon>Plectida</taxon>
        <taxon>Plectina</taxon>
        <taxon>Plectoidea</taxon>
        <taxon>Plectidae</taxon>
        <taxon>Plectus</taxon>
    </lineage>
</organism>
<keyword evidence="2" id="KW-1185">Reference proteome</keyword>
<proteinExistence type="predicted"/>
<evidence type="ECO:0000256" key="1">
    <source>
        <dbReference type="SAM" id="MobiDB-lite"/>
    </source>
</evidence>